<feature type="signal peptide" evidence="1">
    <location>
        <begin position="1"/>
        <end position="21"/>
    </location>
</feature>
<dbReference type="CDD" id="cd10944">
    <property type="entry name" value="CE4_SmPgdA_like"/>
    <property type="match status" value="1"/>
</dbReference>
<feature type="chain" id="PRO_5038655764" evidence="1">
    <location>
        <begin position="22"/>
        <end position="379"/>
    </location>
</feature>
<evidence type="ECO:0000313" key="4">
    <source>
        <dbReference type="Proteomes" id="UP000295632"/>
    </source>
</evidence>
<dbReference type="InterPro" id="IPR050248">
    <property type="entry name" value="Polysacc_deacetylase_ArnD"/>
</dbReference>
<proteinExistence type="predicted"/>
<dbReference type="InterPro" id="IPR012854">
    <property type="entry name" value="Cu_amine_oxidase-like_N"/>
</dbReference>
<dbReference type="PROSITE" id="PS51677">
    <property type="entry name" value="NODB"/>
    <property type="match status" value="1"/>
</dbReference>
<gene>
    <name evidence="3" type="ORF">EV213_1044</name>
</gene>
<dbReference type="Pfam" id="PF01522">
    <property type="entry name" value="Polysacc_deac_1"/>
    <property type="match status" value="1"/>
</dbReference>
<feature type="domain" description="NodB homology" evidence="2">
    <location>
        <begin position="176"/>
        <end position="361"/>
    </location>
</feature>
<dbReference type="Proteomes" id="UP000295632">
    <property type="component" value="Unassembled WGS sequence"/>
</dbReference>
<dbReference type="EMBL" id="SNYJ01000004">
    <property type="protein sequence ID" value="TDQ41007.1"/>
    <property type="molecule type" value="Genomic_DNA"/>
</dbReference>
<dbReference type="InterPro" id="IPR036582">
    <property type="entry name" value="Mao_N_sf"/>
</dbReference>
<name>A0A4V3D5R1_9BACI</name>
<dbReference type="SUPFAM" id="SSF55383">
    <property type="entry name" value="Copper amine oxidase, domain N"/>
    <property type="match status" value="1"/>
</dbReference>
<accession>A0A4V3D5R1</accession>
<dbReference type="Gene3D" id="3.20.20.370">
    <property type="entry name" value="Glycoside hydrolase/deacetylase"/>
    <property type="match status" value="1"/>
</dbReference>
<evidence type="ECO:0000259" key="2">
    <source>
        <dbReference type="PROSITE" id="PS51677"/>
    </source>
</evidence>
<dbReference type="InterPro" id="IPR002509">
    <property type="entry name" value="NODB_dom"/>
</dbReference>
<dbReference type="AlphaFoldDB" id="A0A4V3D5R1"/>
<dbReference type="PANTHER" id="PTHR10587:SF125">
    <property type="entry name" value="POLYSACCHARIDE DEACETYLASE YHEN-RELATED"/>
    <property type="match status" value="1"/>
</dbReference>
<dbReference type="GO" id="GO:0016810">
    <property type="term" value="F:hydrolase activity, acting on carbon-nitrogen (but not peptide) bonds"/>
    <property type="evidence" value="ECO:0007669"/>
    <property type="project" value="InterPro"/>
</dbReference>
<dbReference type="OrthoDB" id="258610at2"/>
<dbReference type="Pfam" id="PF07833">
    <property type="entry name" value="Cu_amine_oxidN1"/>
    <property type="match status" value="1"/>
</dbReference>
<dbReference type="InterPro" id="IPR011330">
    <property type="entry name" value="Glyco_hydro/deAcase_b/a-brl"/>
</dbReference>
<dbReference type="GO" id="GO:0005975">
    <property type="term" value="P:carbohydrate metabolic process"/>
    <property type="evidence" value="ECO:0007669"/>
    <property type="project" value="InterPro"/>
</dbReference>
<sequence length="379" mass="42438">MKKTYVLVSVLVTAIVLFSYADRVSAASSHQYVPIHLIAGDKYVAPTKAQAVLVDGTTYVPLRYISEALGAKVRYQANPQGVIVSVPHASTPVTVTISNNSEASEAFIRNGRTYIPVRHVVEHLGYRVDYRASAPVVRVFDHSTISTDDMLVQHSVELNQPLPLPAWVPKKSKPKKLAYLTFDDGPGPHEAQLLKVLKEHNVKATFFLVGDAMSEQPAMVKTLHKAGHSIGLHSMTHDKDTLYASPKSTVEEMQATQKVVYGLTGTKPVICRVPYGSKPYMKQPYRDAMVKAGFKMWDWNIDSRDWALPDQPEQILENISTDLKDVPEGEPPVILLHERKVTVELLPKIIKLLEEKGYTLAPYDEKHHVSINFWNDKRL</sequence>
<evidence type="ECO:0000256" key="1">
    <source>
        <dbReference type="SAM" id="SignalP"/>
    </source>
</evidence>
<organism evidence="3 4">
    <name type="scientific">Aureibacillus halotolerans</name>
    <dbReference type="NCBI Taxonomy" id="1508390"/>
    <lineage>
        <taxon>Bacteria</taxon>
        <taxon>Bacillati</taxon>
        <taxon>Bacillota</taxon>
        <taxon>Bacilli</taxon>
        <taxon>Bacillales</taxon>
        <taxon>Bacillaceae</taxon>
        <taxon>Aureibacillus</taxon>
    </lineage>
</organism>
<protein>
    <submittedName>
        <fullName evidence="3">Peptidoglycan/xylan/chitin deacetylase (PgdA/CDA1 family)</fullName>
    </submittedName>
</protein>
<keyword evidence="1" id="KW-0732">Signal</keyword>
<dbReference type="SUPFAM" id="SSF88713">
    <property type="entry name" value="Glycoside hydrolase/deacetylase"/>
    <property type="match status" value="1"/>
</dbReference>
<reference evidence="3 4" key="1">
    <citation type="submission" date="2019-03" db="EMBL/GenBank/DDBJ databases">
        <title>Genomic Encyclopedia of Type Strains, Phase IV (KMG-IV): sequencing the most valuable type-strain genomes for metagenomic binning, comparative biology and taxonomic classification.</title>
        <authorList>
            <person name="Goeker M."/>
        </authorList>
    </citation>
    <scope>NUCLEOTIDE SEQUENCE [LARGE SCALE GENOMIC DNA]</scope>
    <source>
        <strain evidence="3 4">DSM 28697</strain>
    </source>
</reference>
<keyword evidence="4" id="KW-1185">Reference proteome</keyword>
<comment type="caution">
    <text evidence="3">The sequence shown here is derived from an EMBL/GenBank/DDBJ whole genome shotgun (WGS) entry which is preliminary data.</text>
</comment>
<dbReference type="RefSeq" id="WP_133579616.1">
    <property type="nucleotide sequence ID" value="NZ_SNYJ01000004.1"/>
</dbReference>
<evidence type="ECO:0000313" key="3">
    <source>
        <dbReference type="EMBL" id="TDQ41007.1"/>
    </source>
</evidence>
<dbReference type="PANTHER" id="PTHR10587">
    <property type="entry name" value="GLYCOSYL TRANSFERASE-RELATED"/>
    <property type="match status" value="1"/>
</dbReference>